<organism evidence="2 3">
    <name type="scientific">Catenaria anguillulae PL171</name>
    <dbReference type="NCBI Taxonomy" id="765915"/>
    <lineage>
        <taxon>Eukaryota</taxon>
        <taxon>Fungi</taxon>
        <taxon>Fungi incertae sedis</taxon>
        <taxon>Blastocladiomycota</taxon>
        <taxon>Blastocladiomycetes</taxon>
        <taxon>Blastocladiales</taxon>
        <taxon>Catenariaceae</taxon>
        <taxon>Catenaria</taxon>
    </lineage>
</organism>
<protein>
    <submittedName>
        <fullName evidence="2">Alpha/Beta hydrolase protein</fullName>
    </submittedName>
</protein>
<dbReference type="GO" id="GO:0006629">
    <property type="term" value="P:lipid metabolic process"/>
    <property type="evidence" value="ECO:0007669"/>
    <property type="project" value="InterPro"/>
</dbReference>
<feature type="domain" description="Fungal lipase-type" evidence="1">
    <location>
        <begin position="82"/>
        <end position="234"/>
    </location>
</feature>
<dbReference type="Gene3D" id="3.40.50.1820">
    <property type="entry name" value="alpha/beta hydrolase"/>
    <property type="match status" value="1"/>
</dbReference>
<dbReference type="InterPro" id="IPR051218">
    <property type="entry name" value="Sec_MonoDiacylglyc_Lipase"/>
</dbReference>
<accession>A0A1Y2H9P1</accession>
<dbReference type="InterPro" id="IPR029058">
    <property type="entry name" value="AB_hydrolase_fold"/>
</dbReference>
<reference evidence="2 3" key="1">
    <citation type="submission" date="2016-07" db="EMBL/GenBank/DDBJ databases">
        <title>Pervasive Adenine N6-methylation of Active Genes in Fungi.</title>
        <authorList>
            <consortium name="DOE Joint Genome Institute"/>
            <person name="Mondo S.J."/>
            <person name="Dannebaum R.O."/>
            <person name="Kuo R.C."/>
            <person name="Labutti K."/>
            <person name="Haridas S."/>
            <person name="Kuo A."/>
            <person name="Salamov A."/>
            <person name="Ahrendt S.R."/>
            <person name="Lipzen A."/>
            <person name="Sullivan W."/>
            <person name="Andreopoulos W.B."/>
            <person name="Clum A."/>
            <person name="Lindquist E."/>
            <person name="Daum C."/>
            <person name="Ramamoorthy G.K."/>
            <person name="Gryganskyi A."/>
            <person name="Culley D."/>
            <person name="Magnuson J.K."/>
            <person name="James T.Y."/>
            <person name="O'Malley M.A."/>
            <person name="Stajich J.E."/>
            <person name="Spatafora J.W."/>
            <person name="Visel A."/>
            <person name="Grigoriev I.V."/>
        </authorList>
    </citation>
    <scope>NUCLEOTIDE SEQUENCE [LARGE SCALE GENOMIC DNA]</scope>
    <source>
        <strain evidence="2 3">PL171</strain>
    </source>
</reference>
<dbReference type="Pfam" id="PF01764">
    <property type="entry name" value="Lipase_3"/>
    <property type="match status" value="1"/>
</dbReference>
<dbReference type="Proteomes" id="UP000193411">
    <property type="component" value="Unassembled WGS sequence"/>
</dbReference>
<evidence type="ECO:0000313" key="2">
    <source>
        <dbReference type="EMBL" id="ORZ31296.1"/>
    </source>
</evidence>
<dbReference type="SUPFAM" id="SSF53474">
    <property type="entry name" value="alpha/beta-Hydrolases"/>
    <property type="match status" value="1"/>
</dbReference>
<keyword evidence="3" id="KW-1185">Reference proteome</keyword>
<evidence type="ECO:0000259" key="1">
    <source>
        <dbReference type="Pfam" id="PF01764"/>
    </source>
</evidence>
<name>A0A1Y2H9P1_9FUNG</name>
<evidence type="ECO:0000313" key="3">
    <source>
        <dbReference type="Proteomes" id="UP000193411"/>
    </source>
</evidence>
<keyword evidence="2" id="KW-0378">Hydrolase</keyword>
<comment type="caution">
    <text evidence="2">The sequence shown here is derived from an EMBL/GenBank/DDBJ whole genome shotgun (WGS) entry which is preliminary data.</text>
</comment>
<proteinExistence type="predicted"/>
<sequence length="296" mass="32152">MGVHGRRPTPRGFMTMSAISDFKDIAHYGAVAYCAEGANLQGWKCGRKCQTPVIQSSTLHSVINVEGSFAFIALRPSHSQIVVTIRGTKTLENWWDNLTGLKRSPLPVYLTNLTQAEGGQDATVHSGFVDSYRPLRAPLQLALRTLLQGLSPAANTSDWSLVFTGHSLGGAVATLAALDLAAADFAVERSRIRLVSFGMPRMGNVQFANLVDRVLAGRVARVVEENDLEPHLPPMWSGYRHFSGERYVTGEQGARSVKACVGQEDDTCSNARVPWLSKDRHGGLLGASGWFAKQTC</sequence>
<gene>
    <name evidence="2" type="ORF">BCR44DRAFT_129108</name>
</gene>
<dbReference type="PANTHER" id="PTHR45856:SF25">
    <property type="entry name" value="FUNGAL LIPASE-LIKE DOMAIN-CONTAINING PROTEIN"/>
    <property type="match status" value="1"/>
</dbReference>
<dbReference type="InterPro" id="IPR002921">
    <property type="entry name" value="Fungal_lipase-type"/>
</dbReference>
<dbReference type="EMBL" id="MCFL01000062">
    <property type="protein sequence ID" value="ORZ31296.1"/>
    <property type="molecule type" value="Genomic_DNA"/>
</dbReference>
<dbReference type="CDD" id="cd00519">
    <property type="entry name" value="Lipase_3"/>
    <property type="match status" value="1"/>
</dbReference>
<dbReference type="OrthoDB" id="426718at2759"/>
<dbReference type="PANTHER" id="PTHR45856">
    <property type="entry name" value="ALPHA/BETA-HYDROLASES SUPERFAMILY PROTEIN"/>
    <property type="match status" value="1"/>
</dbReference>
<dbReference type="AlphaFoldDB" id="A0A1Y2H9P1"/>
<dbReference type="GO" id="GO:0016787">
    <property type="term" value="F:hydrolase activity"/>
    <property type="evidence" value="ECO:0007669"/>
    <property type="project" value="UniProtKB-KW"/>
</dbReference>